<proteinExistence type="inferred from homology"/>
<gene>
    <name evidence="9" type="ORF">FC27_GL000677</name>
</gene>
<keyword evidence="10" id="KW-1185">Reference proteome</keyword>
<dbReference type="InterPro" id="IPR010969">
    <property type="entry name" value="Cys_dSase-rel_unknwn_funct"/>
</dbReference>
<comment type="catalytic activity">
    <reaction evidence="5">
        <text>(sulfur carrier)-H + L-cysteine = (sulfur carrier)-SH + L-alanine</text>
        <dbReference type="Rhea" id="RHEA:43892"/>
        <dbReference type="Rhea" id="RHEA-COMP:14737"/>
        <dbReference type="Rhea" id="RHEA-COMP:14739"/>
        <dbReference type="ChEBI" id="CHEBI:29917"/>
        <dbReference type="ChEBI" id="CHEBI:35235"/>
        <dbReference type="ChEBI" id="CHEBI:57972"/>
        <dbReference type="ChEBI" id="CHEBI:64428"/>
        <dbReference type="EC" id="2.8.1.7"/>
    </reaction>
</comment>
<dbReference type="Gene3D" id="3.40.640.10">
    <property type="entry name" value="Type I PLP-dependent aspartate aminotransferase-like (Major domain)"/>
    <property type="match status" value="1"/>
</dbReference>
<feature type="region of interest" description="Disordered" evidence="7">
    <location>
        <begin position="23"/>
        <end position="44"/>
    </location>
</feature>
<protein>
    <recommendedName>
        <fullName evidence="3">cysteine desulfurase</fullName>
        <ecNumber evidence="3">2.8.1.7</ecNumber>
    </recommendedName>
</protein>
<dbReference type="Gene3D" id="3.90.1150.10">
    <property type="entry name" value="Aspartate Aminotransferase, domain 1"/>
    <property type="match status" value="1"/>
</dbReference>
<evidence type="ECO:0000313" key="9">
    <source>
        <dbReference type="EMBL" id="KRL66306.1"/>
    </source>
</evidence>
<keyword evidence="4" id="KW-0663">Pyridoxal phosphate</keyword>
<comment type="caution">
    <text evidence="9">The sequence shown here is derived from an EMBL/GenBank/DDBJ whole genome shotgun (WGS) entry which is preliminary data.</text>
</comment>
<name>A0A0R1SIL4_9LACO</name>
<dbReference type="InterPro" id="IPR015421">
    <property type="entry name" value="PyrdxlP-dep_Trfase_major"/>
</dbReference>
<evidence type="ECO:0000256" key="6">
    <source>
        <dbReference type="RuleBase" id="RU004504"/>
    </source>
</evidence>
<sequence length="386" mass="42282">MIYFDNSATTAMKPKTVGQKVGNILNSGDYGNPGRDSSDYSVNSSDEVNLARERIKQLFNVPSTSLVTFTHNATESLNTVLKGILKSGDHAISTDYEHNSVIRPLEQLKKNDQVEVSYLPFDPKTGQLAVDQLEKTVQSNTKLFICTHASNVTGYILPIKQISEFCQKHHIIFVVDASQTAGFEDIDIQKMGIDVLCFTGHKSLYGPQGTGGICLKQSLEIEPLKSGGTGIESFNPSMPDQFPTHLEAGTLNVPGIAGLSEGVKYVLDKGVKNIRQQVNSLTKKIYAGLEQYPQIKIYTPKDFETTGIVSFNLQDVNSADVGQWLWDNYQIATRSGAHCAPKVHQTFGTVEQGIVRLSLSSFNTEAEVDTLLKAIAKMIAESAEEV</sequence>
<dbReference type="PIRSF" id="PIRSF005572">
    <property type="entry name" value="NifS"/>
    <property type="match status" value="1"/>
</dbReference>
<dbReference type="EC" id="2.8.1.7" evidence="3"/>
<comment type="cofactor">
    <cofactor evidence="1 6">
        <name>pyridoxal 5'-phosphate</name>
        <dbReference type="ChEBI" id="CHEBI:597326"/>
    </cofactor>
</comment>
<evidence type="ECO:0000256" key="7">
    <source>
        <dbReference type="SAM" id="MobiDB-lite"/>
    </source>
</evidence>
<feature type="domain" description="Aminotransferase class V" evidence="8">
    <location>
        <begin position="2"/>
        <end position="371"/>
    </location>
</feature>
<dbReference type="Pfam" id="PF00266">
    <property type="entry name" value="Aminotran_5"/>
    <property type="match status" value="1"/>
</dbReference>
<dbReference type="eggNOG" id="COG0520">
    <property type="taxonomic scope" value="Bacteria"/>
</dbReference>
<reference evidence="9 10" key="1">
    <citation type="journal article" date="2015" name="Genome Announc.">
        <title>Expanding the biotechnology potential of lactobacilli through comparative genomics of 213 strains and associated genera.</title>
        <authorList>
            <person name="Sun Z."/>
            <person name="Harris H.M."/>
            <person name="McCann A."/>
            <person name="Guo C."/>
            <person name="Argimon S."/>
            <person name="Zhang W."/>
            <person name="Yang X."/>
            <person name="Jeffery I.B."/>
            <person name="Cooney J.C."/>
            <person name="Kagawa T.F."/>
            <person name="Liu W."/>
            <person name="Song Y."/>
            <person name="Salvetti E."/>
            <person name="Wrobel A."/>
            <person name="Rasinkangas P."/>
            <person name="Parkhill J."/>
            <person name="Rea M.C."/>
            <person name="O'Sullivan O."/>
            <person name="Ritari J."/>
            <person name="Douillard F.P."/>
            <person name="Paul Ross R."/>
            <person name="Yang R."/>
            <person name="Briner A.E."/>
            <person name="Felis G.E."/>
            <person name="de Vos W.M."/>
            <person name="Barrangou R."/>
            <person name="Klaenhammer T.R."/>
            <person name="Caufield P.W."/>
            <person name="Cui Y."/>
            <person name="Zhang H."/>
            <person name="O'Toole P.W."/>
        </authorList>
    </citation>
    <scope>NUCLEOTIDE SEQUENCE [LARGE SCALE GENOMIC DNA]</scope>
    <source>
        <strain evidence="9 10">DSM 14857</strain>
    </source>
</reference>
<dbReference type="RefSeq" id="WP_010624953.1">
    <property type="nucleotide sequence ID" value="NZ_AZFA01000016.1"/>
</dbReference>
<evidence type="ECO:0000256" key="3">
    <source>
        <dbReference type="ARBA" id="ARBA00012239"/>
    </source>
</evidence>
<evidence type="ECO:0000256" key="4">
    <source>
        <dbReference type="ARBA" id="ARBA00022898"/>
    </source>
</evidence>
<dbReference type="PATRIC" id="fig|1423815.3.peg.686"/>
<dbReference type="InterPro" id="IPR015424">
    <property type="entry name" value="PyrdxlP-dep_Trfase"/>
</dbReference>
<accession>A0A0R1SIL4</accession>
<evidence type="ECO:0000256" key="1">
    <source>
        <dbReference type="ARBA" id="ARBA00001933"/>
    </source>
</evidence>
<dbReference type="PANTHER" id="PTHR43586">
    <property type="entry name" value="CYSTEINE DESULFURASE"/>
    <property type="match status" value="1"/>
</dbReference>
<dbReference type="InterPro" id="IPR016454">
    <property type="entry name" value="Cysteine_dSase"/>
</dbReference>
<dbReference type="SUPFAM" id="SSF53383">
    <property type="entry name" value="PLP-dependent transferases"/>
    <property type="match status" value="1"/>
</dbReference>
<dbReference type="EMBL" id="AZFA01000016">
    <property type="protein sequence ID" value="KRL66306.1"/>
    <property type="molecule type" value="Genomic_DNA"/>
</dbReference>
<evidence type="ECO:0000313" key="10">
    <source>
        <dbReference type="Proteomes" id="UP000051647"/>
    </source>
</evidence>
<dbReference type="InterPro" id="IPR015422">
    <property type="entry name" value="PyrdxlP-dep_Trfase_small"/>
</dbReference>
<evidence type="ECO:0000256" key="2">
    <source>
        <dbReference type="ARBA" id="ARBA00010447"/>
    </source>
</evidence>
<dbReference type="Proteomes" id="UP000051647">
    <property type="component" value="Unassembled WGS sequence"/>
</dbReference>
<dbReference type="PROSITE" id="PS00595">
    <property type="entry name" value="AA_TRANSFER_CLASS_5"/>
    <property type="match status" value="1"/>
</dbReference>
<dbReference type="PANTHER" id="PTHR43586:SF4">
    <property type="entry name" value="ISOPENICILLIN N EPIMERASE"/>
    <property type="match status" value="1"/>
</dbReference>
<evidence type="ECO:0000256" key="5">
    <source>
        <dbReference type="ARBA" id="ARBA00050776"/>
    </source>
</evidence>
<organism evidence="9 10">
    <name type="scientific">Companilactobacillus versmoldensis DSM 14857 = KCTC 3814</name>
    <dbReference type="NCBI Taxonomy" id="1423815"/>
    <lineage>
        <taxon>Bacteria</taxon>
        <taxon>Bacillati</taxon>
        <taxon>Bacillota</taxon>
        <taxon>Bacilli</taxon>
        <taxon>Lactobacillales</taxon>
        <taxon>Lactobacillaceae</taxon>
        <taxon>Companilactobacillus</taxon>
    </lineage>
</organism>
<dbReference type="InterPro" id="IPR020578">
    <property type="entry name" value="Aminotrans_V_PyrdxlP_BS"/>
</dbReference>
<dbReference type="AlphaFoldDB" id="A0A0R1SIL4"/>
<dbReference type="STRING" id="1423815.FC27_GL000677"/>
<dbReference type="GO" id="GO:0031071">
    <property type="term" value="F:cysteine desulfurase activity"/>
    <property type="evidence" value="ECO:0007669"/>
    <property type="project" value="UniProtKB-EC"/>
</dbReference>
<evidence type="ECO:0000259" key="8">
    <source>
        <dbReference type="Pfam" id="PF00266"/>
    </source>
</evidence>
<comment type="similarity">
    <text evidence="2">Belongs to the class-V pyridoxal-phosphate-dependent aminotransferase family. Csd subfamily.</text>
</comment>
<dbReference type="NCBIfam" id="TIGR01977">
    <property type="entry name" value="am_tr_V_EF2568"/>
    <property type="match status" value="1"/>
</dbReference>
<dbReference type="OrthoDB" id="9804366at2"/>
<dbReference type="InterPro" id="IPR000192">
    <property type="entry name" value="Aminotrans_V_dom"/>
</dbReference>